<name>A0A9X0QCU5_9BACT</name>
<dbReference type="AlphaFoldDB" id="A0A9X0QCU5"/>
<protein>
    <submittedName>
        <fullName evidence="1">Uncharacterized protein</fullName>
    </submittedName>
</protein>
<evidence type="ECO:0000313" key="2">
    <source>
        <dbReference type="Proteomes" id="UP000535182"/>
    </source>
</evidence>
<evidence type="ECO:0000313" key="1">
    <source>
        <dbReference type="EMBL" id="MBB5327928.1"/>
    </source>
</evidence>
<proteinExistence type="predicted"/>
<dbReference type="RefSeq" id="WP_183975017.1">
    <property type="nucleotide sequence ID" value="NZ_JACHEB010000003.1"/>
</dbReference>
<accession>A0A9X0QCU5</accession>
<gene>
    <name evidence="1" type="ORF">HDF14_001534</name>
</gene>
<dbReference type="EMBL" id="JACHEB010000003">
    <property type="protein sequence ID" value="MBB5327928.1"/>
    <property type="molecule type" value="Genomic_DNA"/>
</dbReference>
<organism evidence="1 2">
    <name type="scientific">Tunturiibacter gelidiferens</name>
    <dbReference type="NCBI Taxonomy" id="3069689"/>
    <lineage>
        <taxon>Bacteria</taxon>
        <taxon>Pseudomonadati</taxon>
        <taxon>Acidobacteriota</taxon>
        <taxon>Terriglobia</taxon>
        <taxon>Terriglobales</taxon>
        <taxon>Acidobacteriaceae</taxon>
        <taxon>Tunturiibacter</taxon>
    </lineage>
</organism>
<reference evidence="1 2" key="1">
    <citation type="submission" date="2020-08" db="EMBL/GenBank/DDBJ databases">
        <title>Genomic Encyclopedia of Type Strains, Phase IV (KMG-V): Genome sequencing to study the core and pangenomes of soil and plant-associated prokaryotes.</title>
        <authorList>
            <person name="Whitman W."/>
        </authorList>
    </citation>
    <scope>NUCLEOTIDE SEQUENCE [LARGE SCALE GENOMIC DNA]</scope>
    <source>
        <strain evidence="1 2">X5P2</strain>
    </source>
</reference>
<keyword evidence="2" id="KW-1185">Reference proteome</keyword>
<dbReference type="Proteomes" id="UP000535182">
    <property type="component" value="Unassembled WGS sequence"/>
</dbReference>
<comment type="caution">
    <text evidence="1">The sequence shown here is derived from an EMBL/GenBank/DDBJ whole genome shotgun (WGS) entry which is preliminary data.</text>
</comment>
<sequence>MILARIKLLGLSSENDKTLQVKMHDVSILDAQELPVELPPGFHERLVTRLANAERFKIKLK</sequence>